<dbReference type="EMBL" id="JACEEZ010006003">
    <property type="protein sequence ID" value="KAG0725097.1"/>
    <property type="molecule type" value="Genomic_DNA"/>
</dbReference>
<evidence type="ECO:0000313" key="11">
    <source>
        <dbReference type="EMBL" id="KAG0725097.1"/>
    </source>
</evidence>
<evidence type="ECO:0000256" key="9">
    <source>
        <dbReference type="SAM" id="MobiDB-lite"/>
    </source>
</evidence>
<comment type="subcellular location">
    <subcellularLocation>
        <location evidence="1">Secreted</location>
    </subcellularLocation>
</comment>
<keyword evidence="2" id="KW-0964">Secreted</keyword>
<protein>
    <submittedName>
        <fullName evidence="11">CLIP domain-containing serine protease 2</fullName>
    </submittedName>
</protein>
<dbReference type="PROSITE" id="PS00135">
    <property type="entry name" value="TRYPSIN_SER"/>
    <property type="match status" value="1"/>
</dbReference>
<dbReference type="PANTHER" id="PTHR24252:SF7">
    <property type="entry name" value="HYALIN"/>
    <property type="match status" value="1"/>
</dbReference>
<dbReference type="InterPro" id="IPR001314">
    <property type="entry name" value="Peptidase_S1A"/>
</dbReference>
<evidence type="ECO:0000313" key="12">
    <source>
        <dbReference type="Proteomes" id="UP000770661"/>
    </source>
</evidence>
<keyword evidence="8" id="KW-1015">Disulfide bond</keyword>
<dbReference type="InterPro" id="IPR009003">
    <property type="entry name" value="Peptidase_S1_PA"/>
</dbReference>
<name>A0A8J4YD28_CHIOP</name>
<dbReference type="GO" id="GO:0006508">
    <property type="term" value="P:proteolysis"/>
    <property type="evidence" value="ECO:0007669"/>
    <property type="project" value="UniProtKB-KW"/>
</dbReference>
<dbReference type="FunFam" id="2.40.10.10:FF:000146">
    <property type="entry name" value="Serine protease 53"/>
    <property type="match status" value="1"/>
</dbReference>
<evidence type="ECO:0000256" key="5">
    <source>
        <dbReference type="ARBA" id="ARBA00022801"/>
    </source>
</evidence>
<dbReference type="CDD" id="cd00190">
    <property type="entry name" value="Tryp_SPc"/>
    <property type="match status" value="1"/>
</dbReference>
<evidence type="ECO:0000256" key="1">
    <source>
        <dbReference type="ARBA" id="ARBA00004613"/>
    </source>
</evidence>
<sequence length="364" mass="40487">MYFWINNIEYSGEVFLRNLQVYFPGDPILRGLSTTTTPLRFQEGPLLFSNPKPTPSPIHSPDFSPSHSPGFRPLHSPDLSPIHNPDHIPDLSPLHSPPSGHHSSIIPSQCGTPILGNRVIGGTLTEPGEWPWLAALGLKRASRFVSRCGGTLFTARHVLSAQHCFNGPVILDTVRLGEYDLKRLDDVPHTQDFGIAQRFSHDYDPATYENDIVILVLDREVVFTDYIQPVCLPFDQLDNEYADDYLMVVGWGKTDFKTENYPDVPLEASVPVVSRTRCAQSYSRFAGRQKPVIDARQLCAGNGTTDSCGGDSGGPLHYLNLDDGRYYLVGIVSFGYQCANSDYPGVYTRVASFLTWIVEKINVQ</sequence>
<gene>
    <name evidence="11" type="primary">BAEE</name>
    <name evidence="11" type="ORF">GWK47_000453</name>
</gene>
<dbReference type="PRINTS" id="PR00722">
    <property type="entry name" value="CHYMOTRYPSIN"/>
</dbReference>
<dbReference type="Gene3D" id="2.40.10.10">
    <property type="entry name" value="Trypsin-like serine proteases"/>
    <property type="match status" value="1"/>
</dbReference>
<dbReference type="PROSITE" id="PS50240">
    <property type="entry name" value="TRYPSIN_DOM"/>
    <property type="match status" value="1"/>
</dbReference>
<keyword evidence="5" id="KW-0378">Hydrolase</keyword>
<feature type="domain" description="Peptidase S1" evidence="10">
    <location>
        <begin position="119"/>
        <end position="362"/>
    </location>
</feature>
<evidence type="ECO:0000256" key="7">
    <source>
        <dbReference type="ARBA" id="ARBA00023145"/>
    </source>
</evidence>
<dbReference type="InterPro" id="IPR001254">
    <property type="entry name" value="Trypsin_dom"/>
</dbReference>
<dbReference type="Pfam" id="PF00089">
    <property type="entry name" value="Trypsin"/>
    <property type="match status" value="1"/>
</dbReference>
<dbReference type="PANTHER" id="PTHR24252">
    <property type="entry name" value="ACROSIN-RELATED"/>
    <property type="match status" value="1"/>
</dbReference>
<feature type="region of interest" description="Disordered" evidence="9">
    <location>
        <begin position="43"/>
        <end position="76"/>
    </location>
</feature>
<evidence type="ECO:0000256" key="3">
    <source>
        <dbReference type="ARBA" id="ARBA00022670"/>
    </source>
</evidence>
<comment type="caution">
    <text evidence="11">The sequence shown here is derived from an EMBL/GenBank/DDBJ whole genome shotgun (WGS) entry which is preliminary data.</text>
</comment>
<dbReference type="GO" id="GO:0005576">
    <property type="term" value="C:extracellular region"/>
    <property type="evidence" value="ECO:0007669"/>
    <property type="project" value="UniProtKB-SubCell"/>
</dbReference>
<dbReference type="OrthoDB" id="425190at2759"/>
<accession>A0A8J4YD28</accession>
<dbReference type="GO" id="GO:0004252">
    <property type="term" value="F:serine-type endopeptidase activity"/>
    <property type="evidence" value="ECO:0007669"/>
    <property type="project" value="InterPro"/>
</dbReference>
<dbReference type="InterPro" id="IPR033116">
    <property type="entry name" value="TRYPSIN_SER"/>
</dbReference>
<dbReference type="SUPFAM" id="SSF50494">
    <property type="entry name" value="Trypsin-like serine proteases"/>
    <property type="match status" value="1"/>
</dbReference>
<evidence type="ECO:0000256" key="8">
    <source>
        <dbReference type="ARBA" id="ARBA00023157"/>
    </source>
</evidence>
<dbReference type="InterPro" id="IPR043504">
    <property type="entry name" value="Peptidase_S1_PA_chymotrypsin"/>
</dbReference>
<organism evidence="11 12">
    <name type="scientific">Chionoecetes opilio</name>
    <name type="common">Atlantic snow crab</name>
    <name type="synonym">Cancer opilio</name>
    <dbReference type="NCBI Taxonomy" id="41210"/>
    <lineage>
        <taxon>Eukaryota</taxon>
        <taxon>Metazoa</taxon>
        <taxon>Ecdysozoa</taxon>
        <taxon>Arthropoda</taxon>
        <taxon>Crustacea</taxon>
        <taxon>Multicrustacea</taxon>
        <taxon>Malacostraca</taxon>
        <taxon>Eumalacostraca</taxon>
        <taxon>Eucarida</taxon>
        <taxon>Decapoda</taxon>
        <taxon>Pleocyemata</taxon>
        <taxon>Brachyura</taxon>
        <taxon>Eubrachyura</taxon>
        <taxon>Majoidea</taxon>
        <taxon>Majidae</taxon>
        <taxon>Chionoecetes</taxon>
    </lineage>
</organism>
<keyword evidence="4" id="KW-0732">Signal</keyword>
<evidence type="ECO:0000256" key="4">
    <source>
        <dbReference type="ARBA" id="ARBA00022729"/>
    </source>
</evidence>
<proteinExistence type="predicted"/>
<dbReference type="SMART" id="SM00020">
    <property type="entry name" value="Tryp_SPc"/>
    <property type="match status" value="1"/>
</dbReference>
<dbReference type="AlphaFoldDB" id="A0A8J4YD28"/>
<evidence type="ECO:0000259" key="10">
    <source>
        <dbReference type="PROSITE" id="PS50240"/>
    </source>
</evidence>
<keyword evidence="12" id="KW-1185">Reference proteome</keyword>
<keyword evidence="7" id="KW-0865">Zymogen</keyword>
<keyword evidence="6" id="KW-0720">Serine protease</keyword>
<evidence type="ECO:0000256" key="2">
    <source>
        <dbReference type="ARBA" id="ARBA00022525"/>
    </source>
</evidence>
<evidence type="ECO:0000256" key="6">
    <source>
        <dbReference type="ARBA" id="ARBA00022825"/>
    </source>
</evidence>
<reference evidence="11" key="1">
    <citation type="submission" date="2020-07" db="EMBL/GenBank/DDBJ databases">
        <title>The High-quality genome of the commercially important snow crab, Chionoecetes opilio.</title>
        <authorList>
            <person name="Jeong J.-H."/>
            <person name="Ryu S."/>
        </authorList>
    </citation>
    <scope>NUCLEOTIDE SEQUENCE</scope>
    <source>
        <strain evidence="11">MADBK_172401_WGS</strain>
        <tissue evidence="11">Digestive gland</tissue>
    </source>
</reference>
<keyword evidence="3 11" id="KW-0645">Protease</keyword>
<dbReference type="Proteomes" id="UP000770661">
    <property type="component" value="Unassembled WGS sequence"/>
</dbReference>